<reference evidence="3 4" key="1">
    <citation type="submission" date="2016-02" db="EMBL/GenBank/DDBJ databases">
        <title>Genome analysis of coral dinoflagellate symbionts highlights evolutionary adaptations to a symbiotic lifestyle.</title>
        <authorList>
            <person name="Aranda M."/>
            <person name="Li Y."/>
            <person name="Liew Y.J."/>
            <person name="Baumgarten S."/>
            <person name="Simakov O."/>
            <person name="Wilson M."/>
            <person name="Piel J."/>
            <person name="Ashoor H."/>
            <person name="Bougouffa S."/>
            <person name="Bajic V.B."/>
            <person name="Ryu T."/>
            <person name="Ravasi T."/>
            <person name="Bayer T."/>
            <person name="Micklem G."/>
            <person name="Kim H."/>
            <person name="Bhak J."/>
            <person name="Lajeunesse T.C."/>
            <person name="Voolstra C.R."/>
        </authorList>
    </citation>
    <scope>NUCLEOTIDE SEQUENCE [LARGE SCALE GENOMIC DNA]</scope>
    <source>
        <strain evidence="3 4">CCMP2467</strain>
    </source>
</reference>
<dbReference type="Pfam" id="PF03184">
    <property type="entry name" value="DDE_1"/>
    <property type="match status" value="1"/>
</dbReference>
<comment type="caution">
    <text evidence="3">The sequence shown here is derived from an EMBL/GenBank/DDBJ whole genome shotgun (WGS) entry which is preliminary data.</text>
</comment>
<feature type="compositionally biased region" description="Pro residues" evidence="1">
    <location>
        <begin position="178"/>
        <end position="189"/>
    </location>
</feature>
<feature type="region of interest" description="Disordered" evidence="1">
    <location>
        <begin position="170"/>
        <end position="228"/>
    </location>
</feature>
<feature type="compositionally biased region" description="Low complexity" evidence="1">
    <location>
        <begin position="190"/>
        <end position="205"/>
    </location>
</feature>
<name>A0A1Q9EA34_SYMMI</name>
<evidence type="ECO:0000313" key="4">
    <source>
        <dbReference type="Proteomes" id="UP000186817"/>
    </source>
</evidence>
<dbReference type="OrthoDB" id="414354at2759"/>
<dbReference type="EMBL" id="LSRX01000214">
    <property type="protein sequence ID" value="OLQ04286.1"/>
    <property type="molecule type" value="Genomic_DNA"/>
</dbReference>
<dbReference type="AlphaFoldDB" id="A0A1Q9EA34"/>
<accession>A0A1Q9EA34</accession>
<dbReference type="Proteomes" id="UP000186817">
    <property type="component" value="Unassembled WGS sequence"/>
</dbReference>
<gene>
    <name evidence="3" type="ORF">AK812_SmicGene12685</name>
</gene>
<evidence type="ECO:0000256" key="1">
    <source>
        <dbReference type="SAM" id="MobiDB-lite"/>
    </source>
</evidence>
<organism evidence="3 4">
    <name type="scientific">Symbiodinium microadriaticum</name>
    <name type="common">Dinoflagellate</name>
    <name type="synonym">Zooxanthella microadriatica</name>
    <dbReference type="NCBI Taxonomy" id="2951"/>
    <lineage>
        <taxon>Eukaryota</taxon>
        <taxon>Sar</taxon>
        <taxon>Alveolata</taxon>
        <taxon>Dinophyceae</taxon>
        <taxon>Suessiales</taxon>
        <taxon>Symbiodiniaceae</taxon>
        <taxon>Symbiodinium</taxon>
    </lineage>
</organism>
<feature type="compositionally biased region" description="Basic and acidic residues" evidence="1">
    <location>
        <begin position="12"/>
        <end position="22"/>
    </location>
</feature>
<sequence length="1141" mass="126959">MLLTPDAKRRRLPEESPDEGKYTRPPTAVHGEAVQLGVSPPSLSEGQLHKLSDQHVEVDKSPAEQSDIPLAKLSREQLDDIEKWKRMFRNDQGAVTLADGSIAAWGTMRTGLPRVATSAALADVGLTAPATVYIPDAPDLCVNCRRPLQRRSFLDGWCGDCVDKEMAQRGDAVQSFPDEPPPLPPPALPPQVALPASEPSTPAEPSAKRLRGKTRDVEAPRFGWSRRGPKESHQMWYARVQAFLDGPQKQSQGFYLKKWRSMDESSCTTWQNDMRQRAGEVVAQDVLQPAGSQVAVPDLPDQDSAQTCSGPSAPQANQGDDPVRDLLAKYKDVSESAAACQQHPEARYRMYTDLAALIQKGIFKSVRAACECPGLRCLRLDRDKLGTVLEMQRFGGGVPKDVPPKFRIGRSRETQLSEAQREELFSYITYHAQYSMALSIVQCKRALVMIMLENAGILDGVQDISEAEARLDLYADLWDVDKVWRNFRDWVRTTKSEQDWLSVRRLFPSCLKCIHFDASYNSCTRTPCKPSYFWNTALRKSRPVQDVSMCTEAVVSQAVQNLLALLQETGIADEDGVIREPERLFATDEKGLSERSDSVSRGVVARHQARRASALTGSTTFEHITLTSFAPLSGRRYPVGVIVSTSREHDTWKNLEGLEVRANRGGGTTSALFAEFTKVCMAKPAREHIAPDKPLVLLLDSGGGSWVHLSGAFLRTCLQANVKPFFLPAWTTKAMMPCDMNIHETMARLWREFKQAWGLKRLPLTIFVGLKAAAEICDTALQADVVRASWAQIGIRAQQKYDHNKIFVERKADIFMSLRDASANARSATTSKALSLASMMTPKRSKHACGQWVSSDHKFCGHCGEANPGYDQDLAELLKSGHRRGWRKRPADEAELGENPDMDQEQTAIMGQLDDLMKELRKRRRAAPQEPPPGQVAAAAVAPVVAGAAQAAVEDLGNEQTESEQDHEQEWDLSNIKDCQAYFEECFPAKDAEEAGVSITAFTRLLQFYLRELKSRKGGLAHNFQRDVIASGMLKSKKLRRDWLHTWTKMRSRTFVPKAMHRSLDRCPSPLRSAVIRLITMVTATGNGVTVGKENVAPSNKDSKTAGFAAENLVLKRLKNRRALLADDKAEDEQTDTYWGH</sequence>
<feature type="compositionally biased region" description="Polar residues" evidence="1">
    <location>
        <begin position="303"/>
        <end position="318"/>
    </location>
</feature>
<proteinExistence type="predicted"/>
<dbReference type="InterPro" id="IPR004875">
    <property type="entry name" value="DDE_SF_endonuclease_dom"/>
</dbReference>
<protein>
    <recommendedName>
        <fullName evidence="2">DDE-1 domain-containing protein</fullName>
    </recommendedName>
</protein>
<evidence type="ECO:0000313" key="3">
    <source>
        <dbReference type="EMBL" id="OLQ04286.1"/>
    </source>
</evidence>
<keyword evidence="4" id="KW-1185">Reference proteome</keyword>
<feature type="region of interest" description="Disordered" evidence="1">
    <location>
        <begin position="1"/>
        <end position="30"/>
    </location>
</feature>
<feature type="region of interest" description="Disordered" evidence="1">
    <location>
        <begin position="298"/>
        <end position="322"/>
    </location>
</feature>
<evidence type="ECO:0000259" key="2">
    <source>
        <dbReference type="Pfam" id="PF03184"/>
    </source>
</evidence>
<dbReference type="GO" id="GO:0003676">
    <property type="term" value="F:nucleic acid binding"/>
    <property type="evidence" value="ECO:0007669"/>
    <property type="project" value="InterPro"/>
</dbReference>
<feature type="domain" description="DDE-1" evidence="2">
    <location>
        <begin position="646"/>
        <end position="752"/>
    </location>
</feature>